<dbReference type="InterPro" id="IPR036291">
    <property type="entry name" value="NAD(P)-bd_dom_sf"/>
</dbReference>
<dbReference type="PANTHER" id="PTHR43818">
    <property type="entry name" value="BCDNA.GH03377"/>
    <property type="match status" value="1"/>
</dbReference>
<dbReference type="GO" id="GO:0000166">
    <property type="term" value="F:nucleotide binding"/>
    <property type="evidence" value="ECO:0007669"/>
    <property type="project" value="InterPro"/>
</dbReference>
<dbReference type="InterPro" id="IPR050463">
    <property type="entry name" value="Gfo/Idh/MocA_oxidrdct_glycsds"/>
</dbReference>
<dbReference type="Gene3D" id="3.30.360.10">
    <property type="entry name" value="Dihydrodipicolinate Reductase, domain 2"/>
    <property type="match status" value="1"/>
</dbReference>
<dbReference type="Pfam" id="PF02894">
    <property type="entry name" value="GFO_IDH_MocA_C"/>
    <property type="match status" value="1"/>
</dbReference>
<dbReference type="EMBL" id="FOZL01000001">
    <property type="protein sequence ID" value="SFS07038.1"/>
    <property type="molecule type" value="Genomic_DNA"/>
</dbReference>
<dbReference type="InterPro" id="IPR004104">
    <property type="entry name" value="Gfo/Idh/MocA-like_OxRdtase_C"/>
</dbReference>
<gene>
    <name evidence="3" type="ORF">SAMN05421771_1283</name>
</gene>
<feature type="domain" description="Gfo/Idh/MocA-like oxidoreductase C-terminal" evidence="2">
    <location>
        <begin position="220"/>
        <end position="346"/>
    </location>
</feature>
<sequence>MVTRRTFMGQATAAAAVMALPTARALGANDRIRVALVGCGDRGQEDMRNALKQPNIEIVAAADVYTRRLEQMTAKYPGIKTYDDPLKLLENKDVDAVINATPLHLHAKYFLATLAAGKDLYSEKTMCYNIADATACRDAAKASKQVVQIGMQHESEGELRDVQSWVKGGKLGKLTMVEAWMSRNTPRGKGQWVRPIPEDCNPAHVRWDLFLANRPKAEFDPMKFINWRLFWEFSGGNITENMVHQIAWIASALDLDVPAAAYCAGGVFSEKDGRQVPDTIAVTLEYPNDLTVLWQSTFSNARYGLGEHYLGSNGTIEHVSGSTGMITGSRSGNTTYMPEKINNAEGTVIQSSTPGVDHMANWFEAIRSRSHNVHATVDVGYKSSVAAYMSNLAYRRKARVTFEEAKAADPNALWMDMPGHHAHG</sequence>
<dbReference type="Gene3D" id="3.40.50.720">
    <property type="entry name" value="NAD(P)-binding Rossmann-like Domain"/>
    <property type="match status" value="1"/>
</dbReference>
<evidence type="ECO:0000313" key="4">
    <source>
        <dbReference type="Proteomes" id="UP000199024"/>
    </source>
</evidence>
<proteinExistence type="predicted"/>
<dbReference type="PANTHER" id="PTHR43818:SF5">
    <property type="entry name" value="OXIDOREDUCTASE FAMILY PROTEIN"/>
    <property type="match status" value="1"/>
</dbReference>
<dbReference type="STRING" id="474950.SAMN05421771_1283"/>
<dbReference type="AlphaFoldDB" id="A0A1I6LUD0"/>
<dbReference type="RefSeq" id="WP_089837668.1">
    <property type="nucleotide sequence ID" value="NZ_FOZL01000001.1"/>
</dbReference>
<protein>
    <submittedName>
        <fullName evidence="3">Predicted dehydrogenase</fullName>
    </submittedName>
</protein>
<dbReference type="SUPFAM" id="SSF55347">
    <property type="entry name" value="Glyceraldehyde-3-phosphate dehydrogenase-like, C-terminal domain"/>
    <property type="match status" value="1"/>
</dbReference>
<evidence type="ECO:0000313" key="3">
    <source>
        <dbReference type="EMBL" id="SFS07038.1"/>
    </source>
</evidence>
<dbReference type="InterPro" id="IPR000683">
    <property type="entry name" value="Gfo/Idh/MocA-like_OxRdtase_N"/>
</dbReference>
<reference evidence="3 4" key="1">
    <citation type="submission" date="2016-10" db="EMBL/GenBank/DDBJ databases">
        <authorList>
            <person name="de Groot N.N."/>
        </authorList>
    </citation>
    <scope>NUCLEOTIDE SEQUENCE [LARGE SCALE GENOMIC DNA]</scope>
    <source>
        <strain evidence="3 4">DSM 21001</strain>
    </source>
</reference>
<dbReference type="Pfam" id="PF01408">
    <property type="entry name" value="GFO_IDH_MocA"/>
    <property type="match status" value="1"/>
</dbReference>
<dbReference type="PROSITE" id="PS51318">
    <property type="entry name" value="TAT"/>
    <property type="match status" value="1"/>
</dbReference>
<dbReference type="Proteomes" id="UP000199024">
    <property type="component" value="Unassembled WGS sequence"/>
</dbReference>
<dbReference type="InterPro" id="IPR006311">
    <property type="entry name" value="TAT_signal"/>
</dbReference>
<organism evidence="3 4">
    <name type="scientific">Granulicella pectinivorans</name>
    <dbReference type="NCBI Taxonomy" id="474950"/>
    <lineage>
        <taxon>Bacteria</taxon>
        <taxon>Pseudomonadati</taxon>
        <taxon>Acidobacteriota</taxon>
        <taxon>Terriglobia</taxon>
        <taxon>Terriglobales</taxon>
        <taxon>Acidobacteriaceae</taxon>
        <taxon>Granulicella</taxon>
    </lineage>
</organism>
<evidence type="ECO:0000259" key="1">
    <source>
        <dbReference type="Pfam" id="PF01408"/>
    </source>
</evidence>
<evidence type="ECO:0000259" key="2">
    <source>
        <dbReference type="Pfam" id="PF02894"/>
    </source>
</evidence>
<keyword evidence="4" id="KW-1185">Reference proteome</keyword>
<dbReference type="SUPFAM" id="SSF51735">
    <property type="entry name" value="NAD(P)-binding Rossmann-fold domains"/>
    <property type="match status" value="1"/>
</dbReference>
<accession>A0A1I6LUD0</accession>
<feature type="domain" description="Gfo/Idh/MocA-like oxidoreductase N-terminal" evidence="1">
    <location>
        <begin position="32"/>
        <end position="150"/>
    </location>
</feature>
<name>A0A1I6LUD0_9BACT</name>
<dbReference type="OrthoDB" id="9781031at2"/>